<dbReference type="SUPFAM" id="SSF56112">
    <property type="entry name" value="Protein kinase-like (PK-like)"/>
    <property type="match status" value="1"/>
</dbReference>
<keyword evidence="8" id="KW-0418">Kinase</keyword>
<evidence type="ECO:0000256" key="11">
    <source>
        <dbReference type="ARBA" id="ARBA00048679"/>
    </source>
</evidence>
<comment type="similarity">
    <text evidence="14">Belongs to the protein kinase superfamily.</text>
</comment>
<dbReference type="GO" id="GO:0004674">
    <property type="term" value="F:protein serine/threonine kinase activity"/>
    <property type="evidence" value="ECO:0007669"/>
    <property type="project" value="UniProtKB-KW"/>
</dbReference>
<accession>A0A9I9CIY2</accession>
<keyword evidence="6" id="KW-0808">Transferase</keyword>
<keyword evidence="9 13" id="KW-0067">ATP-binding</keyword>
<evidence type="ECO:0000256" key="4">
    <source>
        <dbReference type="ARBA" id="ARBA00022527"/>
    </source>
</evidence>
<dbReference type="InterPro" id="IPR008271">
    <property type="entry name" value="Ser/Thr_kinase_AS"/>
</dbReference>
<feature type="region of interest" description="Disordered" evidence="15">
    <location>
        <begin position="76"/>
        <end position="95"/>
    </location>
</feature>
<evidence type="ECO:0000256" key="7">
    <source>
        <dbReference type="ARBA" id="ARBA00022741"/>
    </source>
</evidence>
<proteinExistence type="inferred from homology"/>
<evidence type="ECO:0000256" key="2">
    <source>
        <dbReference type="ARBA" id="ARBA00012513"/>
    </source>
</evidence>
<evidence type="ECO:0000256" key="3">
    <source>
        <dbReference type="ARBA" id="ARBA00022490"/>
    </source>
</evidence>
<name>A0A9I9CIY2_CUCME</name>
<dbReference type="InterPro" id="IPR011009">
    <property type="entry name" value="Kinase-like_dom_sf"/>
</dbReference>
<feature type="binding site" evidence="13">
    <location>
        <position position="195"/>
    </location>
    <ligand>
        <name>ATP</name>
        <dbReference type="ChEBI" id="CHEBI:30616"/>
    </ligand>
</feature>
<organism evidence="17">
    <name type="scientific">Cucumis melo</name>
    <name type="common">Muskmelon</name>
    <dbReference type="NCBI Taxonomy" id="3656"/>
    <lineage>
        <taxon>Eukaryota</taxon>
        <taxon>Viridiplantae</taxon>
        <taxon>Streptophyta</taxon>
        <taxon>Embryophyta</taxon>
        <taxon>Tracheophyta</taxon>
        <taxon>Spermatophyta</taxon>
        <taxon>Magnoliopsida</taxon>
        <taxon>eudicotyledons</taxon>
        <taxon>Gunneridae</taxon>
        <taxon>Pentapetalae</taxon>
        <taxon>rosids</taxon>
        <taxon>fabids</taxon>
        <taxon>Cucurbitales</taxon>
        <taxon>Cucurbitaceae</taxon>
        <taxon>Benincaseae</taxon>
        <taxon>Cucumis</taxon>
    </lineage>
</organism>
<comment type="catalytic activity">
    <reaction evidence="11">
        <text>L-seryl-[protein] + ATP = O-phospho-L-seryl-[protein] + ADP + H(+)</text>
        <dbReference type="Rhea" id="RHEA:17989"/>
        <dbReference type="Rhea" id="RHEA-COMP:9863"/>
        <dbReference type="Rhea" id="RHEA-COMP:11604"/>
        <dbReference type="ChEBI" id="CHEBI:15378"/>
        <dbReference type="ChEBI" id="CHEBI:29999"/>
        <dbReference type="ChEBI" id="CHEBI:30616"/>
        <dbReference type="ChEBI" id="CHEBI:83421"/>
        <dbReference type="ChEBI" id="CHEBI:456216"/>
        <dbReference type="EC" id="2.7.11.1"/>
    </reaction>
</comment>
<dbReference type="InterPro" id="IPR046958">
    <property type="entry name" value="RBK1/2/STUNTED"/>
</dbReference>
<dbReference type="Gene3D" id="3.30.200.20">
    <property type="entry name" value="Phosphorylase Kinase, domain 1"/>
    <property type="match status" value="1"/>
</dbReference>
<sequence>MENDTTRKASIPWENDRGIVAKRPPLYMATYGKHKMRSNMFSSASARDLRCFDLESEQRDGLSPRGVLEASMQNSEFDADSLNDSTPEPENQPSQSRALFHWKNFFKLWKKRSFRRLASFPPLGVLKISRRGNRSGRENPGLSDLYKFKSSLGNFTFSELQTATNKFSPENLIGKGGYAEVYKGRLHDGQLIAVKRLTKGAPDERTACPNANKLDWSKRYKIALGTADGLLYLHDHCQRRIIHRDIKADNILLTEDFVPQICDFGLAKWLPKQWTHYSVSKFEGTFGYFAPEYFMHGIVDEKTDVYSFGVLLLELITGRRALDELCQSLVLWAKPLLDNNNHEEVIDPALKESYDLEEVERMILTASLCIEQSPILRPRMSQASRNYSTVVVLLRGDKYVKECEKGTRVPLQRTYSEELLDAQEYNKTRYLSDLKKHRQLAFGS</sequence>
<keyword evidence="4 14" id="KW-0723">Serine/threonine-protein kinase</keyword>
<dbReference type="SMART" id="SM00220">
    <property type="entry name" value="S_TKc"/>
    <property type="match status" value="1"/>
</dbReference>
<comment type="catalytic activity">
    <reaction evidence="10">
        <text>L-threonyl-[protein] + ATP = O-phospho-L-threonyl-[protein] + ADP + H(+)</text>
        <dbReference type="Rhea" id="RHEA:46608"/>
        <dbReference type="Rhea" id="RHEA-COMP:11060"/>
        <dbReference type="Rhea" id="RHEA-COMP:11605"/>
        <dbReference type="ChEBI" id="CHEBI:15378"/>
        <dbReference type="ChEBI" id="CHEBI:30013"/>
        <dbReference type="ChEBI" id="CHEBI:30616"/>
        <dbReference type="ChEBI" id="CHEBI:61977"/>
        <dbReference type="ChEBI" id="CHEBI:456216"/>
        <dbReference type="EC" id="2.7.11.1"/>
    </reaction>
</comment>
<dbReference type="Pfam" id="PF00069">
    <property type="entry name" value="Pkinase"/>
    <property type="match status" value="1"/>
</dbReference>
<dbReference type="GO" id="GO:0051020">
    <property type="term" value="F:GTPase binding"/>
    <property type="evidence" value="ECO:0007669"/>
    <property type="project" value="UniProtKB-ARBA"/>
</dbReference>
<evidence type="ECO:0000256" key="13">
    <source>
        <dbReference type="PROSITE-ProRule" id="PRU10141"/>
    </source>
</evidence>
<dbReference type="AlphaFoldDB" id="A0A9I9CIY2"/>
<protein>
    <recommendedName>
        <fullName evidence="2">non-specific serine/threonine protein kinase</fullName>
        <ecNumber evidence="2">2.7.11.1</ecNumber>
    </recommendedName>
</protein>
<dbReference type="PANTHER" id="PTHR47987:SF14">
    <property type="entry name" value="RECEPTOR-LIKE CYTOSOLIC SERINE_THREONINE-PROTEIN KINASE RBK2"/>
    <property type="match status" value="1"/>
</dbReference>
<evidence type="ECO:0000256" key="12">
    <source>
        <dbReference type="ARBA" id="ARBA00063228"/>
    </source>
</evidence>
<dbReference type="Gene3D" id="1.10.510.10">
    <property type="entry name" value="Transferase(Phosphotransferase) domain 1"/>
    <property type="match status" value="1"/>
</dbReference>
<evidence type="ECO:0000313" key="17">
    <source>
        <dbReference type="EnsemblPlants" id="MELO3C004315.2.1"/>
    </source>
</evidence>
<dbReference type="PANTHER" id="PTHR47987">
    <property type="entry name" value="OS08G0249100 PROTEIN"/>
    <property type="match status" value="1"/>
</dbReference>
<evidence type="ECO:0000256" key="14">
    <source>
        <dbReference type="RuleBase" id="RU000304"/>
    </source>
</evidence>
<evidence type="ECO:0000256" key="15">
    <source>
        <dbReference type="SAM" id="MobiDB-lite"/>
    </source>
</evidence>
<evidence type="ECO:0000256" key="10">
    <source>
        <dbReference type="ARBA" id="ARBA00047899"/>
    </source>
</evidence>
<evidence type="ECO:0000256" key="9">
    <source>
        <dbReference type="ARBA" id="ARBA00022840"/>
    </source>
</evidence>
<dbReference type="GO" id="GO:0005524">
    <property type="term" value="F:ATP binding"/>
    <property type="evidence" value="ECO:0007669"/>
    <property type="project" value="UniProtKB-UniRule"/>
</dbReference>
<dbReference type="PROSITE" id="PS00107">
    <property type="entry name" value="PROTEIN_KINASE_ATP"/>
    <property type="match status" value="1"/>
</dbReference>
<dbReference type="EC" id="2.7.11.1" evidence="2"/>
<evidence type="ECO:0000256" key="5">
    <source>
        <dbReference type="ARBA" id="ARBA00022553"/>
    </source>
</evidence>
<evidence type="ECO:0000256" key="6">
    <source>
        <dbReference type="ARBA" id="ARBA00022679"/>
    </source>
</evidence>
<keyword evidence="5" id="KW-0597">Phosphoprotein</keyword>
<dbReference type="PROSITE" id="PS50011">
    <property type="entry name" value="PROTEIN_KINASE_DOM"/>
    <property type="match status" value="1"/>
</dbReference>
<evidence type="ECO:0000256" key="1">
    <source>
        <dbReference type="ARBA" id="ARBA00004496"/>
    </source>
</evidence>
<reference evidence="17" key="1">
    <citation type="submission" date="2023-03" db="UniProtKB">
        <authorList>
            <consortium name="EnsemblPlants"/>
        </authorList>
    </citation>
    <scope>IDENTIFICATION</scope>
</reference>
<comment type="subunit">
    <text evidence="12">Interacts with ARAC5 and ARAC10.</text>
</comment>
<dbReference type="EnsemblPlants" id="MELO3C004315.2.1">
    <property type="protein sequence ID" value="MELO3C004315.2.1"/>
    <property type="gene ID" value="MELO3C004315.2"/>
</dbReference>
<dbReference type="GO" id="GO:0005737">
    <property type="term" value="C:cytoplasm"/>
    <property type="evidence" value="ECO:0007669"/>
    <property type="project" value="UniProtKB-SubCell"/>
</dbReference>
<dbReference type="FunFam" id="1.10.510.10:FF:000335">
    <property type="entry name" value="receptor-like cytosolic serine/threonine-protein kinase RBK2"/>
    <property type="match status" value="1"/>
</dbReference>
<evidence type="ECO:0000256" key="8">
    <source>
        <dbReference type="ARBA" id="ARBA00022777"/>
    </source>
</evidence>
<dbReference type="Gramene" id="MELO3C004315.2.1">
    <property type="protein sequence ID" value="MELO3C004315.2.1"/>
    <property type="gene ID" value="MELO3C004315.2"/>
</dbReference>
<feature type="domain" description="Protein kinase" evidence="16">
    <location>
        <begin position="54"/>
        <end position="390"/>
    </location>
</feature>
<dbReference type="PROSITE" id="PS00108">
    <property type="entry name" value="PROTEIN_KINASE_ST"/>
    <property type="match status" value="1"/>
</dbReference>
<evidence type="ECO:0000259" key="16">
    <source>
        <dbReference type="PROSITE" id="PS50011"/>
    </source>
</evidence>
<keyword evidence="3" id="KW-0963">Cytoplasm</keyword>
<dbReference type="InterPro" id="IPR017441">
    <property type="entry name" value="Protein_kinase_ATP_BS"/>
</dbReference>
<dbReference type="InterPro" id="IPR000719">
    <property type="entry name" value="Prot_kinase_dom"/>
</dbReference>
<comment type="subcellular location">
    <subcellularLocation>
        <location evidence="1">Cytoplasm</location>
    </subcellularLocation>
</comment>
<keyword evidence="7 13" id="KW-0547">Nucleotide-binding</keyword>